<dbReference type="Proteomes" id="UP000266841">
    <property type="component" value="Unassembled WGS sequence"/>
</dbReference>
<reference evidence="2 3" key="1">
    <citation type="journal article" date="2012" name="Genome Biol.">
        <title>Genome and low-iron response of an oceanic diatom adapted to chronic iron limitation.</title>
        <authorList>
            <person name="Lommer M."/>
            <person name="Specht M."/>
            <person name="Roy A.S."/>
            <person name="Kraemer L."/>
            <person name="Andreson R."/>
            <person name="Gutowska M.A."/>
            <person name="Wolf J."/>
            <person name="Bergner S.V."/>
            <person name="Schilhabel M.B."/>
            <person name="Klostermeier U.C."/>
            <person name="Beiko R.G."/>
            <person name="Rosenstiel P."/>
            <person name="Hippler M."/>
            <person name="Laroche J."/>
        </authorList>
    </citation>
    <scope>NUCLEOTIDE SEQUENCE [LARGE SCALE GENOMIC DNA]</scope>
    <source>
        <strain evidence="2 3">CCMP1005</strain>
    </source>
</reference>
<comment type="caution">
    <text evidence="2">The sequence shown here is derived from an EMBL/GenBank/DDBJ whole genome shotgun (WGS) entry which is preliminary data.</text>
</comment>
<evidence type="ECO:0000256" key="1">
    <source>
        <dbReference type="SAM" id="SignalP"/>
    </source>
</evidence>
<accession>K0T814</accession>
<sequence>MRPRRRSTWLSLLIVVNYWAFGDAFVTERSITGPAITRADCYDADAPAARASARVLADDAIPQPHRGWTSRERRCWALASSPRRGEIKTGGTKGKETRKYRGHGADLHSDIIKSLLFSRGLRALDILSLLHRSIRGGDRAVLQMEATVSEAELLDEMADTSGIRESTVRRAATCAPRQARDDISWPAGRARAPAYYQGGGELTIVPREERYKAPPVMSIGSGRVMGWRGLAHLMLSLSKICDFLDRRSDGGTFVSRHLLVNISPREHVHMISFYDDIVSYVSTNSRMATSFVTFVDPQSLVTKVMRSIVVMSKRTGPGDDGDVVDPEYKLEKSVPAAACDAYCRLLSLTLTKLSRPESIEKLTASHLSSVLAWLHQLRKFPAIEVEEMPLNNLLMVFMKRLRKHSVRSGATGNVLVKALWAATQLVQLCETANKKETRRAESLFVQLPGESEHTCLLDSDVAEALVTSLSDGVRRPEGRQNEIAELRSGAVIMYHTLLKEIVNPPYNNTDDSETKLSTITVGRIADLLESATGLGVDLDEVTGSATKILLWLAKGSDCEALRICESKKKISRLLLALQRLRVGSGAYNEGVDYDLEHLCVRRIGERFFELSSHDLSQIEGKTLTAAVRASVMMFPGDQHATLPILNAASCLITKDGNDYHQPTNWDELELLGEGMVLATCGEYELSSILWAFATAKHFDPASRALWSSSALLSLIDVQDNLFGDLFLRERQLDLFHQLAPRLLVSQLSAQEIAASLWALVQCEYLVNPGIFDALARLLTKEETLRRPLQTSDDEYEDEFTQVAVPPYLLCVNDILDAFMKSDFDSINQRHLTKVIWSIGHLQGIRDDKLVEDLVKLSSRLIQHLLPLYVTREIAITTWGLGALGVSRQTKAAVANLVKHLISSEKLLDKCKPEEASQILFTMGKLGLRDKSGKWKNIFHGFNFNSLKQHASIRFVEWRHSTFSGKREQSDNHEHPLVLQKSWPDTSHTVTFVLVKGQAWACN</sequence>
<protein>
    <submittedName>
        <fullName evidence="2">Uncharacterized protein</fullName>
    </submittedName>
</protein>
<feature type="signal peptide" evidence="1">
    <location>
        <begin position="1"/>
        <end position="24"/>
    </location>
</feature>
<dbReference type="OMA" id="INICDAT"/>
<dbReference type="eggNOG" id="ENOG502SQYW">
    <property type="taxonomic scope" value="Eukaryota"/>
</dbReference>
<keyword evidence="3" id="KW-1185">Reference proteome</keyword>
<keyword evidence="1" id="KW-0732">Signal</keyword>
<organism evidence="2 3">
    <name type="scientific">Thalassiosira oceanica</name>
    <name type="common">Marine diatom</name>
    <dbReference type="NCBI Taxonomy" id="159749"/>
    <lineage>
        <taxon>Eukaryota</taxon>
        <taxon>Sar</taxon>
        <taxon>Stramenopiles</taxon>
        <taxon>Ochrophyta</taxon>
        <taxon>Bacillariophyta</taxon>
        <taxon>Coscinodiscophyceae</taxon>
        <taxon>Thalassiosirophycidae</taxon>
        <taxon>Thalassiosirales</taxon>
        <taxon>Thalassiosiraceae</taxon>
        <taxon>Thalassiosira</taxon>
    </lineage>
</organism>
<dbReference type="AlphaFoldDB" id="K0T814"/>
<dbReference type="EMBL" id="AGNL01009980">
    <property type="protein sequence ID" value="EJK69501.1"/>
    <property type="molecule type" value="Genomic_DNA"/>
</dbReference>
<gene>
    <name evidence="2" type="ORF">THAOC_09235</name>
</gene>
<evidence type="ECO:0000313" key="3">
    <source>
        <dbReference type="Proteomes" id="UP000266841"/>
    </source>
</evidence>
<evidence type="ECO:0000313" key="2">
    <source>
        <dbReference type="EMBL" id="EJK69501.1"/>
    </source>
</evidence>
<proteinExistence type="predicted"/>
<dbReference type="OrthoDB" id="46898at2759"/>
<name>K0T814_THAOC</name>
<feature type="chain" id="PRO_5003840771" evidence="1">
    <location>
        <begin position="25"/>
        <end position="1002"/>
    </location>
</feature>